<gene>
    <name evidence="2" type="ORF">ACFSJF_09040</name>
</gene>
<dbReference type="RefSeq" id="WP_377556363.1">
    <property type="nucleotide sequence ID" value="NZ_JBHUHQ010000015.1"/>
</dbReference>
<dbReference type="Proteomes" id="UP001597383">
    <property type="component" value="Unassembled WGS sequence"/>
</dbReference>
<sequence>MFVKPHDKLVEVLRLQVLESRLIYNHPQMETVINDLRIKLAEVRGEEQLDYPLGFLNNQEYLILHNLRIQDENGFFQIDTLVIYRSYLLILEAKNWYGTLLFDKEGNVIRIGDDGKEEGFPNPIVQVKMQEYRLRKWLHNIGFSDLPIHYFVVISFSSTILKSISPDENIPSNIIHSNKLYLKIRELNQVNEQSLYVHDQLLKLSNILIQAHSPSTANVLLKYKISRDDIQTGVKCPCCQTNIMIRSKQKWHCRLCNYFSKDAHVKALLEYKLLFGNRINIREAGEFLQVESRHTVKRLLQSAGCQNSGGKKGAYYLLDKINETTK</sequence>
<dbReference type="PROSITE" id="PS50965">
    <property type="entry name" value="NERD"/>
    <property type="match status" value="1"/>
</dbReference>
<reference evidence="3" key="1">
    <citation type="journal article" date="2019" name="Int. J. Syst. Evol. Microbiol.">
        <title>The Global Catalogue of Microorganisms (GCM) 10K type strain sequencing project: providing services to taxonomists for standard genome sequencing and annotation.</title>
        <authorList>
            <consortium name="The Broad Institute Genomics Platform"/>
            <consortium name="The Broad Institute Genome Sequencing Center for Infectious Disease"/>
            <person name="Wu L."/>
            <person name="Ma J."/>
        </authorList>
    </citation>
    <scope>NUCLEOTIDE SEQUENCE [LARGE SCALE GENOMIC DNA]</scope>
    <source>
        <strain evidence="3">R28</strain>
    </source>
</reference>
<proteinExistence type="predicted"/>
<protein>
    <submittedName>
        <fullName evidence="2">Nuclease-related domain-containing protein</fullName>
    </submittedName>
</protein>
<dbReference type="InterPro" id="IPR011528">
    <property type="entry name" value="NERD"/>
</dbReference>
<keyword evidence="3" id="KW-1185">Reference proteome</keyword>
<feature type="domain" description="NERD" evidence="1">
    <location>
        <begin position="41"/>
        <end position="157"/>
    </location>
</feature>
<evidence type="ECO:0000313" key="3">
    <source>
        <dbReference type="Proteomes" id="UP001597383"/>
    </source>
</evidence>
<dbReference type="Pfam" id="PF08378">
    <property type="entry name" value="NERD"/>
    <property type="match status" value="1"/>
</dbReference>
<accession>A0ABW4VXN8</accession>
<dbReference type="EMBL" id="JBHUHQ010000015">
    <property type="protein sequence ID" value="MFD2044409.1"/>
    <property type="molecule type" value="Genomic_DNA"/>
</dbReference>
<evidence type="ECO:0000313" key="2">
    <source>
        <dbReference type="EMBL" id="MFD2044409.1"/>
    </source>
</evidence>
<organism evidence="2 3">
    <name type="scientific">Ornithinibacillus salinisoli</name>
    <dbReference type="NCBI Taxonomy" id="1848459"/>
    <lineage>
        <taxon>Bacteria</taxon>
        <taxon>Bacillati</taxon>
        <taxon>Bacillota</taxon>
        <taxon>Bacilli</taxon>
        <taxon>Bacillales</taxon>
        <taxon>Bacillaceae</taxon>
        <taxon>Ornithinibacillus</taxon>
    </lineage>
</organism>
<comment type="caution">
    <text evidence="2">The sequence shown here is derived from an EMBL/GenBank/DDBJ whole genome shotgun (WGS) entry which is preliminary data.</text>
</comment>
<name>A0ABW4VXN8_9BACI</name>
<evidence type="ECO:0000259" key="1">
    <source>
        <dbReference type="PROSITE" id="PS50965"/>
    </source>
</evidence>